<evidence type="ECO:0000313" key="7">
    <source>
        <dbReference type="EMBL" id="AFA48121.1"/>
    </source>
</evidence>
<dbReference type="PANTHER" id="PTHR37422:SF13">
    <property type="entry name" value="LIPOPOLYSACCHARIDE BIOSYNTHESIS PROTEIN PA4999-RELATED"/>
    <property type="match status" value="1"/>
</dbReference>
<keyword evidence="3 5" id="KW-1133">Transmembrane helix</keyword>
<keyword evidence="4 5" id="KW-0472">Membrane</keyword>
<dbReference type="Pfam" id="PF04932">
    <property type="entry name" value="Wzy_C"/>
    <property type="match status" value="1"/>
</dbReference>
<feature type="transmembrane region" description="Helical" evidence="5">
    <location>
        <begin position="395"/>
        <end position="413"/>
    </location>
</feature>
<dbReference type="eggNOG" id="ENOG50334U8">
    <property type="taxonomic scope" value="Bacteria"/>
</dbReference>
<evidence type="ECO:0000256" key="1">
    <source>
        <dbReference type="ARBA" id="ARBA00004141"/>
    </source>
</evidence>
<dbReference type="OrthoDB" id="2085322at2"/>
<evidence type="ECO:0000259" key="6">
    <source>
        <dbReference type="Pfam" id="PF04932"/>
    </source>
</evidence>
<feature type="transmembrane region" description="Helical" evidence="5">
    <location>
        <begin position="419"/>
        <end position="437"/>
    </location>
</feature>
<dbReference type="GO" id="GO:0016020">
    <property type="term" value="C:membrane"/>
    <property type="evidence" value="ECO:0007669"/>
    <property type="project" value="UniProtKB-SubCell"/>
</dbReference>
<feature type="transmembrane region" description="Helical" evidence="5">
    <location>
        <begin position="68"/>
        <end position="85"/>
    </location>
</feature>
<organism evidence="7 8">
    <name type="scientific">Acetobacterium woodii (strain ATCC 29683 / DSM 1030 / JCM 2381 / KCTC 1655 / WB1)</name>
    <dbReference type="NCBI Taxonomy" id="931626"/>
    <lineage>
        <taxon>Bacteria</taxon>
        <taxon>Bacillati</taxon>
        <taxon>Bacillota</taxon>
        <taxon>Clostridia</taxon>
        <taxon>Eubacteriales</taxon>
        <taxon>Eubacteriaceae</taxon>
        <taxon>Acetobacterium</taxon>
    </lineage>
</organism>
<feature type="transmembrane region" description="Helical" evidence="5">
    <location>
        <begin position="120"/>
        <end position="137"/>
    </location>
</feature>
<feature type="transmembrane region" description="Helical" evidence="5">
    <location>
        <begin position="206"/>
        <end position="234"/>
    </location>
</feature>
<reference evidence="8" key="1">
    <citation type="submission" date="2011-07" db="EMBL/GenBank/DDBJ databases">
        <title>Complete genome sequence of Acetobacterium woodii.</title>
        <authorList>
            <person name="Poehlein A."/>
            <person name="Schmidt S."/>
            <person name="Kaster A.-K."/>
            <person name="Goenrich M."/>
            <person name="Vollmers J."/>
            <person name="Thuermer A."/>
            <person name="Gottschalk G."/>
            <person name="Thauer R.K."/>
            <person name="Daniel R."/>
            <person name="Mueller V."/>
        </authorList>
    </citation>
    <scope>NUCLEOTIDE SEQUENCE [LARGE SCALE GENOMIC DNA]</scope>
    <source>
        <strain evidence="8">ATCC 29683 / DSM 1030 / JCM 2381 / KCTC 1655 / WB1</strain>
    </source>
</reference>
<dbReference type="STRING" id="931626.Awo_c13370"/>
<keyword evidence="2 5" id="KW-0812">Transmembrane</keyword>
<feature type="transmembrane region" description="Helical" evidence="5">
    <location>
        <begin position="246"/>
        <end position="265"/>
    </location>
</feature>
<evidence type="ECO:0000313" key="8">
    <source>
        <dbReference type="Proteomes" id="UP000007177"/>
    </source>
</evidence>
<accession>H6LEL8</accession>
<sequence>MKMIIKNKNSEISFKILCLFVAIYPITPDYFRIVGIPAQILVIIMCLGFLFFLNGFKYPLIKERRIKAVYTSTIVWAISMVLIYLIHGSTYAILSILLPWVILFPFLIKNINTKERILKVIDILVIAGFIVSILAIIDEVTGINVFWFLNNSGTDIYIHEARLGIRRVYSFSSHPNSFSLYCMFIEAILFYRIFCTSLQKKSFYKAAYVTVFIAACCTASRASIIAIIISQLIFLWMKGYKKFFKYLLYVMFSLCLLLFIIALVAPELYSEINSIFVLLMAVFNDSYAEQLQSLGYQWTANGVADRFTLWEIVFSKMKGHFLIGYGPSTLLEGVSVKNSLGVSNEKSSIEVQFLLLLYRYGIIVALIEEIRNMIQIFITYKNRRISCPWESKIGFNRMCCVTFLVYFLMLFTLNQTDTVRIYMILSSLFLAYNYNLLREVKN</sequence>
<dbReference type="KEGG" id="awo:Awo_c13370"/>
<dbReference type="Proteomes" id="UP000007177">
    <property type="component" value="Chromosome"/>
</dbReference>
<dbReference type="HOGENOM" id="CLU_619153_0_0_9"/>
<evidence type="ECO:0000256" key="3">
    <source>
        <dbReference type="ARBA" id="ARBA00022989"/>
    </source>
</evidence>
<feature type="transmembrane region" description="Helical" evidence="5">
    <location>
        <begin position="178"/>
        <end position="194"/>
    </location>
</feature>
<feature type="domain" description="O-antigen ligase-related" evidence="6">
    <location>
        <begin position="207"/>
        <end position="366"/>
    </location>
</feature>
<dbReference type="InterPro" id="IPR007016">
    <property type="entry name" value="O-antigen_ligase-rel_domated"/>
</dbReference>
<gene>
    <name evidence="7" type="ordered locus">Awo_c13370</name>
</gene>
<evidence type="ECO:0000256" key="2">
    <source>
        <dbReference type="ARBA" id="ARBA00022692"/>
    </source>
</evidence>
<dbReference type="PANTHER" id="PTHR37422">
    <property type="entry name" value="TEICHURONIC ACID BIOSYNTHESIS PROTEIN TUAE"/>
    <property type="match status" value="1"/>
</dbReference>
<dbReference type="AlphaFoldDB" id="H6LEL8"/>
<keyword evidence="8" id="KW-1185">Reference proteome</keyword>
<feature type="transmembrane region" description="Helical" evidence="5">
    <location>
        <begin position="91"/>
        <end position="108"/>
    </location>
</feature>
<protein>
    <recommendedName>
        <fullName evidence="6">O-antigen ligase-related domain-containing protein</fullName>
    </recommendedName>
</protein>
<feature type="transmembrane region" description="Helical" evidence="5">
    <location>
        <begin position="33"/>
        <end position="56"/>
    </location>
</feature>
<reference evidence="7 8" key="2">
    <citation type="journal article" date="2012" name="PLoS ONE">
        <title>An ancient pathway combining carbon dioxide fixation with the generation and utilization of a sodium ion gradient for ATP synthesis.</title>
        <authorList>
            <person name="Poehlein A."/>
            <person name="Schmidt S."/>
            <person name="Kaster A.K."/>
            <person name="Goenrich M."/>
            <person name="Vollmers J."/>
            <person name="Thurmer A."/>
            <person name="Bertsch J."/>
            <person name="Schuchmann K."/>
            <person name="Voigt B."/>
            <person name="Hecker M."/>
            <person name="Daniel R."/>
            <person name="Thauer R.K."/>
            <person name="Gottschalk G."/>
            <person name="Muller V."/>
        </authorList>
    </citation>
    <scope>NUCLEOTIDE SEQUENCE [LARGE SCALE GENOMIC DNA]</scope>
    <source>
        <strain evidence="8">ATCC 29683 / DSM 1030 / JCM 2381 / KCTC 1655 / WB1</strain>
    </source>
</reference>
<comment type="subcellular location">
    <subcellularLocation>
        <location evidence="1">Membrane</location>
        <topology evidence="1">Multi-pass membrane protein</topology>
    </subcellularLocation>
</comment>
<dbReference type="InterPro" id="IPR051533">
    <property type="entry name" value="WaaL-like"/>
</dbReference>
<feature type="transmembrane region" description="Helical" evidence="5">
    <location>
        <begin position="12"/>
        <end position="27"/>
    </location>
</feature>
<proteinExistence type="predicted"/>
<name>H6LEL8_ACEWD</name>
<evidence type="ECO:0000256" key="5">
    <source>
        <dbReference type="SAM" id="Phobius"/>
    </source>
</evidence>
<dbReference type="EMBL" id="CP002987">
    <property type="protein sequence ID" value="AFA48121.1"/>
    <property type="molecule type" value="Genomic_DNA"/>
</dbReference>
<evidence type="ECO:0000256" key="4">
    <source>
        <dbReference type="ARBA" id="ARBA00023136"/>
    </source>
</evidence>